<dbReference type="GO" id="GO:0003700">
    <property type="term" value="F:DNA-binding transcription factor activity"/>
    <property type="evidence" value="ECO:0007669"/>
    <property type="project" value="InterPro"/>
</dbReference>
<dbReference type="Pfam" id="PF00392">
    <property type="entry name" value="GntR"/>
    <property type="match status" value="1"/>
</dbReference>
<dbReference type="InterPro" id="IPR036390">
    <property type="entry name" value="WH_DNA-bd_sf"/>
</dbReference>
<dbReference type="PRINTS" id="PR00035">
    <property type="entry name" value="HTHGNTR"/>
</dbReference>
<keyword evidence="3" id="KW-0804">Transcription</keyword>
<evidence type="ECO:0000256" key="2">
    <source>
        <dbReference type="ARBA" id="ARBA00023125"/>
    </source>
</evidence>
<organism evidence="5 6">
    <name type="scientific">Micromonospora pattaloongensis</name>
    <dbReference type="NCBI Taxonomy" id="405436"/>
    <lineage>
        <taxon>Bacteria</taxon>
        <taxon>Bacillati</taxon>
        <taxon>Actinomycetota</taxon>
        <taxon>Actinomycetes</taxon>
        <taxon>Micromonosporales</taxon>
        <taxon>Micromonosporaceae</taxon>
        <taxon>Micromonospora</taxon>
    </lineage>
</organism>
<keyword evidence="1" id="KW-0805">Transcription regulation</keyword>
<feature type="domain" description="HTH gntR-type" evidence="4">
    <location>
        <begin position="9"/>
        <end position="79"/>
    </location>
</feature>
<evidence type="ECO:0000256" key="1">
    <source>
        <dbReference type="ARBA" id="ARBA00023015"/>
    </source>
</evidence>
<gene>
    <name evidence="5" type="ORF">SAMN05444365_101221</name>
</gene>
<dbReference type="PANTHER" id="PTHR43537">
    <property type="entry name" value="TRANSCRIPTIONAL REGULATOR, GNTR FAMILY"/>
    <property type="match status" value="1"/>
</dbReference>
<dbReference type="RefSeq" id="WP_245736256.1">
    <property type="nucleotide sequence ID" value="NZ_FNPH01000001.1"/>
</dbReference>
<dbReference type="GO" id="GO:0003677">
    <property type="term" value="F:DNA binding"/>
    <property type="evidence" value="ECO:0007669"/>
    <property type="project" value="UniProtKB-KW"/>
</dbReference>
<keyword evidence="2" id="KW-0238">DNA-binding</keyword>
<reference evidence="6" key="1">
    <citation type="submission" date="2016-10" db="EMBL/GenBank/DDBJ databases">
        <authorList>
            <person name="Varghese N."/>
            <person name="Submissions S."/>
        </authorList>
    </citation>
    <scope>NUCLEOTIDE SEQUENCE [LARGE SCALE GENOMIC DNA]</scope>
    <source>
        <strain evidence="6">DSM 45245</strain>
    </source>
</reference>
<dbReference type="CDD" id="cd07377">
    <property type="entry name" value="WHTH_GntR"/>
    <property type="match status" value="1"/>
</dbReference>
<name>A0A1H3G095_9ACTN</name>
<dbReference type="Gene3D" id="1.10.10.10">
    <property type="entry name" value="Winged helix-like DNA-binding domain superfamily/Winged helix DNA-binding domain"/>
    <property type="match status" value="1"/>
</dbReference>
<dbReference type="Gene3D" id="1.20.120.530">
    <property type="entry name" value="GntR ligand-binding domain-like"/>
    <property type="match status" value="1"/>
</dbReference>
<dbReference type="InterPro" id="IPR008920">
    <property type="entry name" value="TF_FadR/GntR_C"/>
</dbReference>
<dbReference type="SUPFAM" id="SSF48008">
    <property type="entry name" value="GntR ligand-binding domain-like"/>
    <property type="match status" value="1"/>
</dbReference>
<dbReference type="Pfam" id="PF07729">
    <property type="entry name" value="FCD"/>
    <property type="match status" value="1"/>
</dbReference>
<dbReference type="STRING" id="405436.SAMN05444365_101221"/>
<dbReference type="InterPro" id="IPR036388">
    <property type="entry name" value="WH-like_DNA-bd_sf"/>
</dbReference>
<keyword evidence="6" id="KW-1185">Reference proteome</keyword>
<dbReference type="AlphaFoldDB" id="A0A1H3G095"/>
<accession>A0A1H3G095</accession>
<dbReference type="InterPro" id="IPR011711">
    <property type="entry name" value="GntR_C"/>
</dbReference>
<evidence type="ECO:0000259" key="4">
    <source>
        <dbReference type="PROSITE" id="PS50949"/>
    </source>
</evidence>
<dbReference type="InterPro" id="IPR000524">
    <property type="entry name" value="Tscrpt_reg_HTH_GntR"/>
</dbReference>
<dbReference type="EMBL" id="FNPH01000001">
    <property type="protein sequence ID" value="SDX96467.1"/>
    <property type="molecule type" value="Genomic_DNA"/>
</dbReference>
<dbReference type="Proteomes" id="UP000242415">
    <property type="component" value="Unassembled WGS sequence"/>
</dbReference>
<dbReference type="SMART" id="SM00345">
    <property type="entry name" value="HTH_GNTR"/>
    <property type="match status" value="1"/>
</dbReference>
<evidence type="ECO:0000313" key="5">
    <source>
        <dbReference type="EMBL" id="SDX96467.1"/>
    </source>
</evidence>
<sequence length="240" mass="25877">MTVQQALRPPAYQVLADEIRAQITSGQLRPGERLPTEPQLCARSGLSRSTVREALRLLASQHLIVTTRGVTGGSFVAQPSTEKLSDSLTTGMGLLLSTATVTMAEIVEVRAMIEGPAVALAAARRTDRDLAALSAALFDPATDPVETMLEAQRAFHRALSAATGNPLYELLTRPLYQLSNEWEIGAVAPLSFWQRVDAEHREILRCVNVRDSAGAARAARAHVAFIDETQALLEEAPAGR</sequence>
<dbReference type="PROSITE" id="PS50949">
    <property type="entry name" value="HTH_GNTR"/>
    <property type="match status" value="1"/>
</dbReference>
<evidence type="ECO:0000313" key="6">
    <source>
        <dbReference type="Proteomes" id="UP000242415"/>
    </source>
</evidence>
<evidence type="ECO:0000256" key="3">
    <source>
        <dbReference type="ARBA" id="ARBA00023163"/>
    </source>
</evidence>
<proteinExistence type="predicted"/>
<dbReference type="PANTHER" id="PTHR43537:SF5">
    <property type="entry name" value="UXU OPERON TRANSCRIPTIONAL REGULATOR"/>
    <property type="match status" value="1"/>
</dbReference>
<dbReference type="SUPFAM" id="SSF46785">
    <property type="entry name" value="Winged helix' DNA-binding domain"/>
    <property type="match status" value="1"/>
</dbReference>
<dbReference type="SMART" id="SM00895">
    <property type="entry name" value="FCD"/>
    <property type="match status" value="1"/>
</dbReference>
<protein>
    <submittedName>
        <fullName evidence="5">Transcriptional regulator, GntR family</fullName>
    </submittedName>
</protein>